<reference evidence="1" key="1">
    <citation type="submission" date="2021-01" db="EMBL/GenBank/DDBJ databases">
        <authorList>
            <consortium name="Genoscope - CEA"/>
            <person name="William W."/>
        </authorList>
    </citation>
    <scope>NUCLEOTIDE SEQUENCE</scope>
</reference>
<protein>
    <submittedName>
        <fullName evidence="1">(rape) hypothetical protein</fullName>
    </submittedName>
</protein>
<organism evidence="1">
    <name type="scientific">Brassica napus</name>
    <name type="common">Rape</name>
    <dbReference type="NCBI Taxonomy" id="3708"/>
    <lineage>
        <taxon>Eukaryota</taxon>
        <taxon>Viridiplantae</taxon>
        <taxon>Streptophyta</taxon>
        <taxon>Embryophyta</taxon>
        <taxon>Tracheophyta</taxon>
        <taxon>Spermatophyta</taxon>
        <taxon>Magnoliopsida</taxon>
        <taxon>eudicotyledons</taxon>
        <taxon>Gunneridae</taxon>
        <taxon>Pentapetalae</taxon>
        <taxon>rosids</taxon>
        <taxon>malvids</taxon>
        <taxon>Brassicales</taxon>
        <taxon>Brassicaceae</taxon>
        <taxon>Brassiceae</taxon>
        <taxon>Brassica</taxon>
    </lineage>
</organism>
<gene>
    <name evidence="1" type="ORF">DARMORV10_A04P24560.1</name>
</gene>
<name>A0A817B213_BRANA</name>
<accession>A0A817B213</accession>
<evidence type="ECO:0000313" key="1">
    <source>
        <dbReference type="EMBL" id="CAF2287487.1"/>
    </source>
</evidence>
<sequence length="64" mass="7462">MYYLDIGLDLDKAHKIRKAIYQTQNHIPHFKQDRTGSSHYILYSVKVQFPGSTKLVYHAVVLTL</sequence>
<dbReference type="AlphaFoldDB" id="A0A817B213"/>
<proteinExistence type="predicted"/>
<dbReference type="EMBL" id="HG994358">
    <property type="protein sequence ID" value="CAF2287487.1"/>
    <property type="molecule type" value="Genomic_DNA"/>
</dbReference>
<dbReference type="Proteomes" id="UP001295469">
    <property type="component" value="Chromosome A04"/>
</dbReference>